<proteinExistence type="predicted"/>
<feature type="transmembrane region" description="Helical" evidence="7">
    <location>
        <begin position="116"/>
        <end position="134"/>
    </location>
</feature>
<dbReference type="PANTHER" id="PTHR43791">
    <property type="entry name" value="PERMEASE-RELATED"/>
    <property type="match status" value="1"/>
</dbReference>
<evidence type="ECO:0000256" key="5">
    <source>
        <dbReference type="ARBA" id="ARBA00023136"/>
    </source>
</evidence>
<feature type="region of interest" description="Disordered" evidence="6">
    <location>
        <begin position="1"/>
        <end position="22"/>
    </location>
</feature>
<evidence type="ECO:0000313" key="9">
    <source>
        <dbReference type="EMBL" id="KXJ93598.1"/>
    </source>
</evidence>
<dbReference type="PROSITE" id="PS50850">
    <property type="entry name" value="MFS"/>
    <property type="match status" value="1"/>
</dbReference>
<keyword evidence="4 7" id="KW-1133">Transmembrane helix</keyword>
<reference evidence="10" key="1">
    <citation type="submission" date="2016-02" db="EMBL/GenBank/DDBJ databases">
        <title>Draft genome sequence of Microdochium bolleyi, a fungal endophyte of beachgrass.</title>
        <authorList>
            <consortium name="DOE Joint Genome Institute"/>
            <person name="David A.S."/>
            <person name="May G."/>
            <person name="Haridas S."/>
            <person name="Lim J."/>
            <person name="Wang M."/>
            <person name="Labutti K."/>
            <person name="Lipzen A."/>
            <person name="Barry K."/>
            <person name="Grigoriev I.V."/>
        </authorList>
    </citation>
    <scope>NUCLEOTIDE SEQUENCE [LARGE SCALE GENOMIC DNA]</scope>
    <source>
        <strain evidence="10">J235TASD1</strain>
    </source>
</reference>
<dbReference type="AlphaFoldDB" id="A0A136J923"/>
<evidence type="ECO:0000256" key="2">
    <source>
        <dbReference type="ARBA" id="ARBA00022448"/>
    </source>
</evidence>
<evidence type="ECO:0000313" key="10">
    <source>
        <dbReference type="Proteomes" id="UP000070501"/>
    </source>
</evidence>
<protein>
    <submittedName>
        <fullName evidence="9">Alternative sulfate transporter</fullName>
    </submittedName>
</protein>
<accession>A0A136J923</accession>
<evidence type="ECO:0000256" key="6">
    <source>
        <dbReference type="SAM" id="MobiDB-lite"/>
    </source>
</evidence>
<feature type="transmembrane region" description="Helical" evidence="7">
    <location>
        <begin position="178"/>
        <end position="198"/>
    </location>
</feature>
<name>A0A136J923_9PEZI</name>
<evidence type="ECO:0000256" key="3">
    <source>
        <dbReference type="ARBA" id="ARBA00022692"/>
    </source>
</evidence>
<dbReference type="InterPro" id="IPR036259">
    <property type="entry name" value="MFS_trans_sf"/>
</dbReference>
<comment type="subcellular location">
    <subcellularLocation>
        <location evidence="1">Membrane</location>
        <topology evidence="1">Multi-pass membrane protein</topology>
    </subcellularLocation>
</comment>
<keyword evidence="10" id="KW-1185">Reference proteome</keyword>
<dbReference type="Pfam" id="PF07690">
    <property type="entry name" value="MFS_1"/>
    <property type="match status" value="1"/>
</dbReference>
<keyword evidence="2" id="KW-0813">Transport</keyword>
<feature type="transmembrane region" description="Helical" evidence="7">
    <location>
        <begin position="287"/>
        <end position="307"/>
    </location>
</feature>
<feature type="transmembrane region" description="Helical" evidence="7">
    <location>
        <begin position="327"/>
        <end position="344"/>
    </location>
</feature>
<dbReference type="GO" id="GO:0016020">
    <property type="term" value="C:membrane"/>
    <property type="evidence" value="ECO:0007669"/>
    <property type="project" value="UniProtKB-SubCell"/>
</dbReference>
<dbReference type="InterPro" id="IPR011701">
    <property type="entry name" value="MFS"/>
</dbReference>
<dbReference type="OrthoDB" id="2985014at2759"/>
<feature type="transmembrane region" description="Helical" evidence="7">
    <location>
        <begin position="383"/>
        <end position="404"/>
    </location>
</feature>
<dbReference type="InParanoid" id="A0A136J923"/>
<dbReference type="SUPFAM" id="SSF103473">
    <property type="entry name" value="MFS general substrate transporter"/>
    <property type="match status" value="1"/>
</dbReference>
<evidence type="ECO:0000256" key="4">
    <source>
        <dbReference type="ARBA" id="ARBA00022989"/>
    </source>
</evidence>
<feature type="domain" description="Major facilitator superfamily (MFS) profile" evidence="8">
    <location>
        <begin position="50"/>
        <end position="474"/>
    </location>
</feature>
<dbReference type="GO" id="GO:0022857">
    <property type="term" value="F:transmembrane transporter activity"/>
    <property type="evidence" value="ECO:0007669"/>
    <property type="project" value="InterPro"/>
</dbReference>
<sequence>MSPSEKTSAGASIQSDFGTDNHAATSESNRAVFWIKEEEDALVRKVDFLVLPLLWLGFFALQLDRGNIGNAATDNFMADVGISQPQFNTGASLMSAGIVALELPSNIVLMRIGPKFWLAGQIIAWGLVATFQAFQHGPAAFYTTRLLLGLGEAGYIPGSLYTISLWYKTEEISKRFSIFFTGNLLAAATGGLFAYGILHMRGIAGLTGWQWLFIIEGVFTILVGIFFVFMFPGSPANPKSILRVGWFTEREVRILQDRVLLQDATKGGEKQKISLKHLKETFSDYKLWLHLAITLATLAPATIYSLYGPTIIASFGYEKLRANAMVSVGHWLSAVLLVVSGYIADKWGRRGLMVLICVFIELTFTLAYKLLPLGAPNNVRYALFVMSMATMVWWHPINGSWLSLNSRSPTERSVRMAMMIMAANCAGIYGAQVLRPEDAPLYSRGSTVAVCLVAVGVSAAATLVVVYFFLNRKIVRKHGNTQREDDQEGPKLYNF</sequence>
<feature type="transmembrane region" description="Helical" evidence="7">
    <location>
        <begin position="416"/>
        <end position="434"/>
    </location>
</feature>
<feature type="transmembrane region" description="Helical" evidence="7">
    <location>
        <begin position="351"/>
        <end position="371"/>
    </location>
</feature>
<dbReference type="PANTHER" id="PTHR43791:SF32">
    <property type="entry name" value="MAJOR FACILITATOR SUPERFAMILY (MFS) PROFILE DOMAIN-CONTAINING PROTEIN"/>
    <property type="match status" value="1"/>
</dbReference>
<feature type="transmembrane region" description="Helical" evidence="7">
    <location>
        <begin position="446"/>
        <end position="470"/>
    </location>
</feature>
<dbReference type="Gene3D" id="1.20.1250.20">
    <property type="entry name" value="MFS general substrate transporter like domains"/>
    <property type="match status" value="2"/>
</dbReference>
<keyword evidence="3 7" id="KW-0812">Transmembrane</keyword>
<dbReference type="InterPro" id="IPR020846">
    <property type="entry name" value="MFS_dom"/>
</dbReference>
<evidence type="ECO:0000259" key="8">
    <source>
        <dbReference type="PROSITE" id="PS50850"/>
    </source>
</evidence>
<evidence type="ECO:0000256" key="1">
    <source>
        <dbReference type="ARBA" id="ARBA00004141"/>
    </source>
</evidence>
<gene>
    <name evidence="9" type="ORF">Micbo1qcDRAFT_203662</name>
</gene>
<feature type="transmembrane region" description="Helical" evidence="7">
    <location>
        <begin position="210"/>
        <end position="231"/>
    </location>
</feature>
<keyword evidence="5 7" id="KW-0472">Membrane</keyword>
<evidence type="ECO:0000256" key="7">
    <source>
        <dbReference type="SAM" id="Phobius"/>
    </source>
</evidence>
<dbReference type="Proteomes" id="UP000070501">
    <property type="component" value="Unassembled WGS sequence"/>
</dbReference>
<feature type="transmembrane region" description="Helical" evidence="7">
    <location>
        <begin position="146"/>
        <end position="166"/>
    </location>
</feature>
<dbReference type="EMBL" id="KQ964248">
    <property type="protein sequence ID" value="KXJ93598.1"/>
    <property type="molecule type" value="Genomic_DNA"/>
</dbReference>
<organism evidence="9 10">
    <name type="scientific">Microdochium bolleyi</name>
    <dbReference type="NCBI Taxonomy" id="196109"/>
    <lineage>
        <taxon>Eukaryota</taxon>
        <taxon>Fungi</taxon>
        <taxon>Dikarya</taxon>
        <taxon>Ascomycota</taxon>
        <taxon>Pezizomycotina</taxon>
        <taxon>Sordariomycetes</taxon>
        <taxon>Xylariomycetidae</taxon>
        <taxon>Xylariales</taxon>
        <taxon>Microdochiaceae</taxon>
        <taxon>Microdochium</taxon>
    </lineage>
</organism>